<sequence>MAKLPPTVTNVSNRCYYEAYGCDNKATVCVLQDNGLPPKHGHLENSCCKDALHYTPKCKHVLL</sequence>
<organism evidence="1 2">
    <name type="scientific">Globodera pallida</name>
    <name type="common">Potato cyst nematode worm</name>
    <name type="synonym">Heterodera pallida</name>
    <dbReference type="NCBI Taxonomy" id="36090"/>
    <lineage>
        <taxon>Eukaryota</taxon>
        <taxon>Metazoa</taxon>
        <taxon>Ecdysozoa</taxon>
        <taxon>Nematoda</taxon>
        <taxon>Chromadorea</taxon>
        <taxon>Rhabditida</taxon>
        <taxon>Tylenchina</taxon>
        <taxon>Tylenchomorpha</taxon>
        <taxon>Tylenchoidea</taxon>
        <taxon>Heteroderidae</taxon>
        <taxon>Heteroderinae</taxon>
        <taxon>Globodera</taxon>
    </lineage>
</organism>
<dbReference type="WBParaSite" id="GPLIN_001562300">
    <property type="protein sequence ID" value="GPLIN_001562300"/>
    <property type="gene ID" value="GPLIN_001562300"/>
</dbReference>
<protein>
    <submittedName>
        <fullName evidence="2">SWIM-type domain-containing protein</fullName>
    </submittedName>
</protein>
<accession>A0A183CRW5</accession>
<reference evidence="2" key="3">
    <citation type="submission" date="2016-06" db="UniProtKB">
        <authorList>
            <consortium name="WormBaseParasite"/>
        </authorList>
    </citation>
    <scope>IDENTIFICATION</scope>
</reference>
<evidence type="ECO:0000313" key="2">
    <source>
        <dbReference type="WBParaSite" id="GPLIN_001562300"/>
    </source>
</evidence>
<keyword evidence="1" id="KW-1185">Reference proteome</keyword>
<reference evidence="1" key="2">
    <citation type="submission" date="2014-05" db="EMBL/GenBank/DDBJ databases">
        <title>The genome and life-stage specific transcriptomes of Globodera pallida elucidate key aspects of plant parasitism by a cyst nematode.</title>
        <authorList>
            <person name="Cotton J.A."/>
            <person name="Lilley C.J."/>
            <person name="Jones L.M."/>
            <person name="Kikuchi T."/>
            <person name="Reid A.J."/>
            <person name="Thorpe P."/>
            <person name="Tsai I.J."/>
            <person name="Beasley H."/>
            <person name="Blok V."/>
            <person name="Cock P.J.A."/>
            <person name="Van den Akker S.E."/>
            <person name="Holroyd N."/>
            <person name="Hunt M."/>
            <person name="Mantelin S."/>
            <person name="Naghra H."/>
            <person name="Pain A."/>
            <person name="Palomares-Rius J.E."/>
            <person name="Zarowiecki M."/>
            <person name="Berriman M."/>
            <person name="Jones J.T."/>
            <person name="Urwin P.E."/>
        </authorList>
    </citation>
    <scope>NUCLEOTIDE SEQUENCE [LARGE SCALE GENOMIC DNA]</scope>
    <source>
        <strain evidence="1">Lindley</strain>
    </source>
</reference>
<dbReference type="AlphaFoldDB" id="A0A183CRW5"/>
<evidence type="ECO:0000313" key="1">
    <source>
        <dbReference type="Proteomes" id="UP000050741"/>
    </source>
</evidence>
<name>A0A183CRW5_GLOPA</name>
<reference evidence="1" key="1">
    <citation type="submission" date="2013-12" db="EMBL/GenBank/DDBJ databases">
        <authorList>
            <person name="Aslett M."/>
        </authorList>
    </citation>
    <scope>NUCLEOTIDE SEQUENCE [LARGE SCALE GENOMIC DNA]</scope>
    <source>
        <strain evidence="1">Lindley</strain>
    </source>
</reference>
<dbReference type="Proteomes" id="UP000050741">
    <property type="component" value="Unassembled WGS sequence"/>
</dbReference>
<proteinExistence type="predicted"/>